<dbReference type="GO" id="GO:0005524">
    <property type="term" value="F:ATP binding"/>
    <property type="evidence" value="ECO:0007669"/>
    <property type="project" value="UniProtKB-KW"/>
</dbReference>
<gene>
    <name evidence="6" type="ORF">COB67_02240</name>
</gene>
<dbReference type="InterPro" id="IPR027417">
    <property type="entry name" value="P-loop_NTPase"/>
</dbReference>
<keyword evidence="2" id="KW-0813">Transport</keyword>
<evidence type="ECO:0000256" key="4">
    <source>
        <dbReference type="ARBA" id="ARBA00022840"/>
    </source>
</evidence>
<organism evidence="6 7">
    <name type="scientific">SAR324 cluster bacterium</name>
    <dbReference type="NCBI Taxonomy" id="2024889"/>
    <lineage>
        <taxon>Bacteria</taxon>
        <taxon>Deltaproteobacteria</taxon>
        <taxon>SAR324 cluster</taxon>
    </lineage>
</organism>
<evidence type="ECO:0000256" key="3">
    <source>
        <dbReference type="ARBA" id="ARBA00022741"/>
    </source>
</evidence>
<dbReference type="GO" id="GO:0098796">
    <property type="term" value="C:membrane protein complex"/>
    <property type="evidence" value="ECO:0007669"/>
    <property type="project" value="UniProtKB-ARBA"/>
</dbReference>
<dbReference type="PROSITE" id="PS50893">
    <property type="entry name" value="ABC_TRANSPORTER_2"/>
    <property type="match status" value="1"/>
</dbReference>
<sequence>MNEILRIEKLSKTFLDGSGNQLEILQAMDFSFPQGKSISIVGRSGTGKSTLLQLLGGLDRPTQGNILFQDEDIFSFSSDRLSNWRNRHVGFVFQAHHLLPDFSALENVLLPAMIMGVKKEVYHKRALELLSLVQLEDRVHHKPSQLSGGEQQRVAIARSLINAPDLLLTDEPTGNLDVHTGDVVGQLLLDICKETQITLITVTHNPQLAAAMDLQLELTEGKLVETSQL</sequence>
<dbReference type="AlphaFoldDB" id="A0A2A4TAB4"/>
<reference evidence="7" key="1">
    <citation type="submission" date="2017-08" db="EMBL/GenBank/DDBJ databases">
        <title>A dynamic microbial community with high functional redundancy inhabits the cold, oxic subseafloor aquifer.</title>
        <authorList>
            <person name="Tully B.J."/>
            <person name="Wheat C.G."/>
            <person name="Glazer B.T."/>
            <person name="Huber J.A."/>
        </authorList>
    </citation>
    <scope>NUCLEOTIDE SEQUENCE [LARGE SCALE GENOMIC DNA]</scope>
</reference>
<dbReference type="FunFam" id="3.40.50.300:FF:000032">
    <property type="entry name" value="Export ABC transporter ATP-binding protein"/>
    <property type="match status" value="1"/>
</dbReference>
<comment type="similarity">
    <text evidence="1">Belongs to the ABC transporter superfamily.</text>
</comment>
<name>A0A2A4TAB4_9DELT</name>
<dbReference type="GO" id="GO:0016887">
    <property type="term" value="F:ATP hydrolysis activity"/>
    <property type="evidence" value="ECO:0007669"/>
    <property type="project" value="InterPro"/>
</dbReference>
<evidence type="ECO:0000256" key="1">
    <source>
        <dbReference type="ARBA" id="ARBA00005417"/>
    </source>
</evidence>
<dbReference type="PANTHER" id="PTHR24220">
    <property type="entry name" value="IMPORT ATP-BINDING PROTEIN"/>
    <property type="match status" value="1"/>
</dbReference>
<feature type="domain" description="ABC transporter" evidence="5">
    <location>
        <begin position="5"/>
        <end position="229"/>
    </location>
</feature>
<evidence type="ECO:0000259" key="5">
    <source>
        <dbReference type="PROSITE" id="PS50893"/>
    </source>
</evidence>
<dbReference type="GO" id="GO:0022857">
    <property type="term" value="F:transmembrane transporter activity"/>
    <property type="evidence" value="ECO:0007669"/>
    <property type="project" value="TreeGrafter"/>
</dbReference>
<dbReference type="PANTHER" id="PTHR24220:SF689">
    <property type="entry name" value="LIPOPROTEIN-RELEASING SYSTEM ATP-BINDING PROTEIN LOLD"/>
    <property type="match status" value="1"/>
</dbReference>
<dbReference type="InterPro" id="IPR017871">
    <property type="entry name" value="ABC_transporter-like_CS"/>
</dbReference>
<evidence type="ECO:0000313" key="6">
    <source>
        <dbReference type="EMBL" id="PCI30314.1"/>
    </source>
</evidence>
<dbReference type="InterPro" id="IPR017911">
    <property type="entry name" value="MacB-like_ATP-bd"/>
</dbReference>
<dbReference type="GO" id="GO:0005886">
    <property type="term" value="C:plasma membrane"/>
    <property type="evidence" value="ECO:0007669"/>
    <property type="project" value="TreeGrafter"/>
</dbReference>
<dbReference type="Proteomes" id="UP000218113">
    <property type="component" value="Unassembled WGS sequence"/>
</dbReference>
<dbReference type="InterPro" id="IPR015854">
    <property type="entry name" value="ABC_transpr_LolD-like"/>
</dbReference>
<dbReference type="SMART" id="SM00382">
    <property type="entry name" value="AAA"/>
    <property type="match status" value="1"/>
</dbReference>
<evidence type="ECO:0000256" key="2">
    <source>
        <dbReference type="ARBA" id="ARBA00022448"/>
    </source>
</evidence>
<dbReference type="Pfam" id="PF00005">
    <property type="entry name" value="ABC_tran"/>
    <property type="match status" value="1"/>
</dbReference>
<dbReference type="InterPro" id="IPR003593">
    <property type="entry name" value="AAA+_ATPase"/>
</dbReference>
<dbReference type="InterPro" id="IPR003439">
    <property type="entry name" value="ABC_transporter-like_ATP-bd"/>
</dbReference>
<comment type="caution">
    <text evidence="6">The sequence shown here is derived from an EMBL/GenBank/DDBJ whole genome shotgun (WGS) entry which is preliminary data.</text>
</comment>
<dbReference type="CDD" id="cd03255">
    <property type="entry name" value="ABC_MJ0796_LolCDE_FtsE"/>
    <property type="match status" value="1"/>
</dbReference>
<accession>A0A2A4TAB4</accession>
<dbReference type="EMBL" id="NVSR01000006">
    <property type="protein sequence ID" value="PCI30314.1"/>
    <property type="molecule type" value="Genomic_DNA"/>
</dbReference>
<dbReference type="PROSITE" id="PS00211">
    <property type="entry name" value="ABC_TRANSPORTER_1"/>
    <property type="match status" value="1"/>
</dbReference>
<keyword evidence="6" id="KW-0449">Lipoprotein</keyword>
<protein>
    <submittedName>
        <fullName evidence="6">Lipoprotein-releasing system ATP-binding protein LolD</fullName>
    </submittedName>
</protein>
<keyword evidence="3" id="KW-0547">Nucleotide-binding</keyword>
<dbReference type="SUPFAM" id="SSF52540">
    <property type="entry name" value="P-loop containing nucleoside triphosphate hydrolases"/>
    <property type="match status" value="1"/>
</dbReference>
<keyword evidence="4 6" id="KW-0067">ATP-binding</keyword>
<dbReference type="Gene3D" id="3.40.50.300">
    <property type="entry name" value="P-loop containing nucleotide triphosphate hydrolases"/>
    <property type="match status" value="1"/>
</dbReference>
<proteinExistence type="inferred from homology"/>
<evidence type="ECO:0000313" key="7">
    <source>
        <dbReference type="Proteomes" id="UP000218113"/>
    </source>
</evidence>